<dbReference type="GO" id="GO:0005886">
    <property type="term" value="C:plasma membrane"/>
    <property type="evidence" value="ECO:0007669"/>
    <property type="project" value="UniProtKB-SubCell"/>
</dbReference>
<dbReference type="Pfam" id="PF02518">
    <property type="entry name" value="HATPase_c"/>
    <property type="match status" value="1"/>
</dbReference>
<dbReference type="PROSITE" id="PS50113">
    <property type="entry name" value="PAC"/>
    <property type="match status" value="1"/>
</dbReference>
<feature type="domain" description="PAC" evidence="13">
    <location>
        <begin position="147"/>
        <end position="201"/>
    </location>
</feature>
<keyword evidence="4" id="KW-1003">Cell membrane</keyword>
<evidence type="ECO:0000256" key="3">
    <source>
        <dbReference type="ARBA" id="ARBA00012438"/>
    </source>
</evidence>
<dbReference type="SMART" id="SM00091">
    <property type="entry name" value="PAS"/>
    <property type="match status" value="1"/>
</dbReference>
<dbReference type="InterPro" id="IPR035965">
    <property type="entry name" value="PAS-like_dom_sf"/>
</dbReference>
<evidence type="ECO:0000256" key="10">
    <source>
        <dbReference type="ARBA" id="ARBA00023012"/>
    </source>
</evidence>
<dbReference type="SUPFAM" id="SSF47384">
    <property type="entry name" value="Homodimeric domain of signal transducing histidine kinase"/>
    <property type="match status" value="1"/>
</dbReference>
<evidence type="ECO:0000256" key="7">
    <source>
        <dbReference type="ARBA" id="ARBA00022741"/>
    </source>
</evidence>
<evidence type="ECO:0000256" key="6">
    <source>
        <dbReference type="ARBA" id="ARBA00022679"/>
    </source>
</evidence>
<evidence type="ECO:0000256" key="11">
    <source>
        <dbReference type="ARBA" id="ARBA00023136"/>
    </source>
</evidence>
<dbReference type="Pfam" id="PF00512">
    <property type="entry name" value="HisKA"/>
    <property type="match status" value="1"/>
</dbReference>
<dbReference type="EC" id="2.7.13.3" evidence="3"/>
<comment type="subcellular location">
    <subcellularLocation>
        <location evidence="2">Cell membrane</location>
    </subcellularLocation>
</comment>
<dbReference type="EMBL" id="CADCWC010000016">
    <property type="protein sequence ID" value="CAA9519410.1"/>
    <property type="molecule type" value="Genomic_DNA"/>
</dbReference>
<evidence type="ECO:0000256" key="4">
    <source>
        <dbReference type="ARBA" id="ARBA00022475"/>
    </source>
</evidence>
<dbReference type="GO" id="GO:0009927">
    <property type="term" value="F:histidine phosphotransfer kinase activity"/>
    <property type="evidence" value="ECO:0007669"/>
    <property type="project" value="TreeGrafter"/>
</dbReference>
<dbReference type="FunFam" id="3.30.565.10:FF:000023">
    <property type="entry name" value="PAS domain-containing sensor histidine kinase"/>
    <property type="match status" value="1"/>
</dbReference>
<sequence>YREAMATGRVTSAEAYFAPLGTWFDVRTYPWAGGVMVHFRDIGARKAAEAERERLLADAEAARREAEAAWVAHTESERQFRTLADAIPTLAWTARPDGHIDWYNARWYEYTGTTPGQMEGWGWQSVHDPAELPWVLDRWRAGIASGEPVEMTFPLRGADGRFRPFLTRIVPLRDADGWVMRWFGTNTDVSSERAAREAAEAANRAKSEFLAVMSHELRTPLNAIGGYAELMEMGIRGPVTDAQREDLGRIQRSQRHLLGLVNEVLNYAKLETGTVRYDVADVVVSESLAAAEGLVAPQARARGLALAAGECPADVTVRADPEKLRQVLVNLLSNAVKFTEPGGRIAVACAADGARVRIAVRDTGVGIAADQFGRIFEPFVQVRAGLTRPHEGAGLGLAISRDLARGMAGDLTVESEIGVGSTFTVTLPAAP</sequence>
<dbReference type="Gene3D" id="3.30.450.20">
    <property type="entry name" value="PAS domain"/>
    <property type="match status" value="2"/>
</dbReference>
<feature type="non-terminal residue" evidence="14">
    <location>
        <position position="1"/>
    </location>
</feature>
<dbReference type="InterPro" id="IPR001610">
    <property type="entry name" value="PAC"/>
</dbReference>
<dbReference type="InterPro" id="IPR005467">
    <property type="entry name" value="His_kinase_dom"/>
</dbReference>
<keyword evidence="9" id="KW-0067">ATP-binding</keyword>
<keyword evidence="6" id="KW-0808">Transferase</keyword>
<evidence type="ECO:0000256" key="9">
    <source>
        <dbReference type="ARBA" id="ARBA00022840"/>
    </source>
</evidence>
<dbReference type="PRINTS" id="PR00344">
    <property type="entry name" value="BCTRLSENSOR"/>
</dbReference>
<dbReference type="InterPro" id="IPR000014">
    <property type="entry name" value="PAS"/>
</dbReference>
<evidence type="ECO:0000256" key="2">
    <source>
        <dbReference type="ARBA" id="ARBA00004236"/>
    </source>
</evidence>
<dbReference type="NCBIfam" id="TIGR00229">
    <property type="entry name" value="sensory_box"/>
    <property type="match status" value="1"/>
</dbReference>
<dbReference type="AlphaFoldDB" id="A0A6J4TBZ0"/>
<reference evidence="14" key="1">
    <citation type="submission" date="2020-02" db="EMBL/GenBank/DDBJ databases">
        <authorList>
            <person name="Meier V. D."/>
        </authorList>
    </citation>
    <scope>NUCLEOTIDE SEQUENCE</scope>
    <source>
        <strain evidence="14">AVDCRST_MAG79</strain>
    </source>
</reference>
<dbReference type="PANTHER" id="PTHR43047">
    <property type="entry name" value="TWO-COMPONENT HISTIDINE PROTEIN KINASE"/>
    <property type="match status" value="1"/>
</dbReference>
<dbReference type="InterPro" id="IPR000700">
    <property type="entry name" value="PAS-assoc_C"/>
</dbReference>
<dbReference type="InterPro" id="IPR003594">
    <property type="entry name" value="HATPase_dom"/>
</dbReference>
<organism evidence="14">
    <name type="scientific">uncultured Thermoleophilia bacterium</name>
    <dbReference type="NCBI Taxonomy" id="1497501"/>
    <lineage>
        <taxon>Bacteria</taxon>
        <taxon>Bacillati</taxon>
        <taxon>Actinomycetota</taxon>
        <taxon>Thermoleophilia</taxon>
        <taxon>environmental samples</taxon>
    </lineage>
</organism>
<evidence type="ECO:0000313" key="14">
    <source>
        <dbReference type="EMBL" id="CAA9519410.1"/>
    </source>
</evidence>
<protein>
    <recommendedName>
        <fullName evidence="3">histidine kinase</fullName>
        <ecNumber evidence="3">2.7.13.3</ecNumber>
    </recommendedName>
</protein>
<accession>A0A6J4TBZ0</accession>
<comment type="catalytic activity">
    <reaction evidence="1">
        <text>ATP + protein L-histidine = ADP + protein N-phospho-L-histidine.</text>
        <dbReference type="EC" id="2.7.13.3"/>
    </reaction>
</comment>
<dbReference type="SUPFAM" id="SSF55785">
    <property type="entry name" value="PYP-like sensor domain (PAS domain)"/>
    <property type="match status" value="1"/>
</dbReference>
<proteinExistence type="predicted"/>
<dbReference type="CDD" id="cd00082">
    <property type="entry name" value="HisKA"/>
    <property type="match status" value="1"/>
</dbReference>
<evidence type="ECO:0000259" key="12">
    <source>
        <dbReference type="PROSITE" id="PS50109"/>
    </source>
</evidence>
<dbReference type="InterPro" id="IPR036097">
    <property type="entry name" value="HisK_dim/P_sf"/>
</dbReference>
<evidence type="ECO:0000259" key="13">
    <source>
        <dbReference type="PROSITE" id="PS50113"/>
    </source>
</evidence>
<evidence type="ECO:0000256" key="5">
    <source>
        <dbReference type="ARBA" id="ARBA00022553"/>
    </source>
</evidence>
<keyword evidence="7" id="KW-0547">Nucleotide-binding</keyword>
<feature type="domain" description="Histidine kinase" evidence="12">
    <location>
        <begin position="212"/>
        <end position="431"/>
    </location>
</feature>
<keyword evidence="8 14" id="KW-0418">Kinase</keyword>
<dbReference type="CDD" id="cd16922">
    <property type="entry name" value="HATPase_EvgS-ArcB-TorS-like"/>
    <property type="match status" value="1"/>
</dbReference>
<evidence type="ECO:0000256" key="1">
    <source>
        <dbReference type="ARBA" id="ARBA00000085"/>
    </source>
</evidence>
<dbReference type="SMART" id="SM00086">
    <property type="entry name" value="PAC"/>
    <property type="match status" value="1"/>
</dbReference>
<dbReference type="InterPro" id="IPR003661">
    <property type="entry name" value="HisK_dim/P_dom"/>
</dbReference>
<keyword evidence="10" id="KW-0902">Two-component regulatory system</keyword>
<keyword evidence="11" id="KW-0472">Membrane</keyword>
<dbReference type="PANTHER" id="PTHR43047:SF72">
    <property type="entry name" value="OSMOSENSING HISTIDINE PROTEIN KINASE SLN1"/>
    <property type="match status" value="1"/>
</dbReference>
<dbReference type="Pfam" id="PF08448">
    <property type="entry name" value="PAS_4"/>
    <property type="match status" value="1"/>
</dbReference>
<dbReference type="Gene3D" id="1.10.287.130">
    <property type="match status" value="1"/>
</dbReference>
<dbReference type="InterPro" id="IPR004358">
    <property type="entry name" value="Sig_transdc_His_kin-like_C"/>
</dbReference>
<dbReference type="Gene3D" id="3.30.565.10">
    <property type="entry name" value="Histidine kinase-like ATPase, C-terminal domain"/>
    <property type="match status" value="1"/>
</dbReference>
<dbReference type="SMART" id="SM00387">
    <property type="entry name" value="HATPase_c"/>
    <property type="match status" value="1"/>
</dbReference>
<dbReference type="SMART" id="SM00388">
    <property type="entry name" value="HisKA"/>
    <property type="match status" value="1"/>
</dbReference>
<gene>
    <name evidence="14" type="ORF">AVDCRST_MAG79-105</name>
</gene>
<dbReference type="GO" id="GO:0005524">
    <property type="term" value="F:ATP binding"/>
    <property type="evidence" value="ECO:0007669"/>
    <property type="project" value="UniProtKB-KW"/>
</dbReference>
<dbReference type="SUPFAM" id="SSF55874">
    <property type="entry name" value="ATPase domain of HSP90 chaperone/DNA topoisomerase II/histidine kinase"/>
    <property type="match status" value="1"/>
</dbReference>
<dbReference type="InterPro" id="IPR013656">
    <property type="entry name" value="PAS_4"/>
</dbReference>
<dbReference type="FunFam" id="3.30.450.20:FF:000099">
    <property type="entry name" value="Sensory box sensor histidine kinase"/>
    <property type="match status" value="1"/>
</dbReference>
<dbReference type="CDD" id="cd00130">
    <property type="entry name" value="PAS"/>
    <property type="match status" value="1"/>
</dbReference>
<dbReference type="PROSITE" id="PS50109">
    <property type="entry name" value="HIS_KIN"/>
    <property type="match status" value="1"/>
</dbReference>
<dbReference type="GO" id="GO:0000155">
    <property type="term" value="F:phosphorelay sensor kinase activity"/>
    <property type="evidence" value="ECO:0007669"/>
    <property type="project" value="InterPro"/>
</dbReference>
<dbReference type="InterPro" id="IPR036890">
    <property type="entry name" value="HATPase_C_sf"/>
</dbReference>
<evidence type="ECO:0000256" key="8">
    <source>
        <dbReference type="ARBA" id="ARBA00022777"/>
    </source>
</evidence>
<name>A0A6J4TBZ0_9ACTN</name>
<keyword evidence="5" id="KW-0597">Phosphoprotein</keyword>